<dbReference type="EMBL" id="MCOG01000126">
    <property type="protein sequence ID" value="ORY40894.1"/>
    <property type="molecule type" value="Genomic_DNA"/>
</dbReference>
<feature type="compositionally biased region" description="Low complexity" evidence="1">
    <location>
        <begin position="900"/>
        <end position="909"/>
    </location>
</feature>
<keyword evidence="3" id="KW-1185">Reference proteome</keyword>
<comment type="caution">
    <text evidence="2">The sequence shown here is derived from an EMBL/GenBank/DDBJ whole genome shotgun (WGS) entry which is preliminary data.</text>
</comment>
<gene>
    <name evidence="2" type="ORF">LY90DRAFT_704075</name>
</gene>
<dbReference type="Proteomes" id="UP000193920">
    <property type="component" value="Unassembled WGS sequence"/>
</dbReference>
<feature type="compositionally biased region" description="Polar residues" evidence="1">
    <location>
        <begin position="736"/>
        <end position="745"/>
    </location>
</feature>
<sequence length="1063" mass="119486">MAKFKKILSFLKGSKKRKSVVIHDSRSIRKSEIPFSGLTGNSNVKYKVNTGRPVIGNGGHYEQFLYVDDGKNGGLKKRTLSVVPSVVSSSNYTQTENEFSDALSHLRSESSRFERYVNSRNGSNIINGKIIPNRMNGKGTSTVNKTSNSGSTIINTTKNKLVNKLFTIRQDPLEEEKVIVEVQDNNEDEIEIDEDELISAIEEFDNERKGSSNLNIHSSSSARTDTGTFIIKEDKEDKEGNQSFIIKNVNDNVHTKKLSFIISSANENYHVDENEEENINSSESYLLSTPNITYSSQEKSNNDNVSIKIVGGMENMKKDYIANNNSSNYNKNSNSKESMNQFKTLEFSSITDEKVCNHHNNDLTKTLFKKVSHSEEKMNEKIDIDVNVEVNENENKNKDENEEAFDNLINIKKVNFVMDNTTTTTTTNNNNNSNKTVTSNDVLLTKKLSIKSTDAVFVHEPTSSLISSPTLEKPGIEFISTKKSNENISRANSLDHELSYKRLDVIDNFPKTKTSSESLSHKHIKRDFFTDMNVNLKQSSSAYTSVVPSTSTRNIFFMPLPRPSQATLLDFGNSVNNSQALKTKKSNLYNHNNHSIGSFSLNMNNPHTLTTTTTHSNKFTIDSSTNVNSRRFPWIENITSSIKLKEGNNYSAPLKASIPISFGGKASKESLTGSLSSNNTKIGVQNNKLRSNPSSNTLFSSASSSLYSVSKNKKERNITDNYVTSTPYMSNKRDTPSFTESSSNHSYISDIPKDINDIGNYRNSKGTPYFISPSINMGDVDINDIGIPENVCDHESDSENLDDYNRIDRSREESLRHVKEYVKSLDDYPTMDTFFSTPLAYRKRYEKYGSMRSRVNNKTNFKISNKTKSNPSSSASLSTVGSSSLKSNNHKKISSRRSSRSNLSDGSSITEYSETTSSYSIHTNSTNKTAPIYSRDHYITKKYSINKPLPLPIFQKFKMNVEDGNGVVVGNLYNNNNNNNKYYDKSSTLKKQGKHKNSSSISSGSTLAYSPLTVQRSELKNKNRNRNLNTLSIEGTNNDYFDDFMKDLNNMSLNDLISKYERK</sequence>
<accession>A0A1Y2C1X0</accession>
<dbReference type="STRING" id="1754190.A0A1Y2C1X0"/>
<feature type="region of interest" description="Disordered" evidence="1">
    <location>
        <begin position="857"/>
        <end position="909"/>
    </location>
</feature>
<reference evidence="2 3" key="1">
    <citation type="submission" date="2016-08" db="EMBL/GenBank/DDBJ databases">
        <title>A Parts List for Fungal Cellulosomes Revealed by Comparative Genomics.</title>
        <authorList>
            <consortium name="DOE Joint Genome Institute"/>
            <person name="Haitjema C.H."/>
            <person name="Gilmore S.P."/>
            <person name="Henske J.K."/>
            <person name="Solomon K.V."/>
            <person name="De Groot R."/>
            <person name="Kuo A."/>
            <person name="Mondo S.J."/>
            <person name="Salamov A.A."/>
            <person name="Labutti K."/>
            <person name="Zhao Z."/>
            <person name="Chiniquy J."/>
            <person name="Barry K."/>
            <person name="Brewer H.M."/>
            <person name="Purvine S.O."/>
            <person name="Wright A.T."/>
            <person name="Boxma B."/>
            <person name="Van Alen T."/>
            <person name="Hackstein J.H."/>
            <person name="Baker S.E."/>
            <person name="Grigoriev I.V."/>
            <person name="O'Malley M.A."/>
        </authorList>
    </citation>
    <scope>NUCLEOTIDE SEQUENCE [LARGE SCALE GENOMIC DNA]</scope>
    <source>
        <strain evidence="2 3">G1</strain>
    </source>
</reference>
<proteinExistence type="predicted"/>
<feature type="region of interest" description="Disordered" evidence="1">
    <location>
        <begin position="724"/>
        <end position="745"/>
    </location>
</feature>
<organism evidence="2 3">
    <name type="scientific">Neocallimastix californiae</name>
    <dbReference type="NCBI Taxonomy" id="1754190"/>
    <lineage>
        <taxon>Eukaryota</taxon>
        <taxon>Fungi</taxon>
        <taxon>Fungi incertae sedis</taxon>
        <taxon>Chytridiomycota</taxon>
        <taxon>Chytridiomycota incertae sedis</taxon>
        <taxon>Neocallimastigomycetes</taxon>
        <taxon>Neocallimastigales</taxon>
        <taxon>Neocallimastigaceae</taxon>
        <taxon>Neocallimastix</taxon>
    </lineage>
</organism>
<feature type="compositionally biased region" description="Polar residues" evidence="1">
    <location>
        <begin position="857"/>
        <end position="871"/>
    </location>
</feature>
<feature type="compositionally biased region" description="Polar residues" evidence="1">
    <location>
        <begin position="669"/>
        <end position="690"/>
    </location>
</feature>
<feature type="region of interest" description="Disordered" evidence="1">
    <location>
        <begin position="669"/>
        <end position="695"/>
    </location>
</feature>
<feature type="compositionally biased region" description="Low complexity" evidence="1">
    <location>
        <begin position="872"/>
        <end position="887"/>
    </location>
</feature>
<feature type="compositionally biased region" description="Basic residues" evidence="1">
    <location>
        <begin position="888"/>
        <end position="899"/>
    </location>
</feature>
<name>A0A1Y2C1X0_9FUNG</name>
<evidence type="ECO:0000313" key="3">
    <source>
        <dbReference type="Proteomes" id="UP000193920"/>
    </source>
</evidence>
<evidence type="ECO:0000256" key="1">
    <source>
        <dbReference type="SAM" id="MobiDB-lite"/>
    </source>
</evidence>
<dbReference type="AlphaFoldDB" id="A0A1Y2C1X0"/>
<feature type="region of interest" description="Disordered" evidence="1">
    <location>
        <begin position="983"/>
        <end position="1006"/>
    </location>
</feature>
<evidence type="ECO:0000313" key="2">
    <source>
        <dbReference type="EMBL" id="ORY40894.1"/>
    </source>
</evidence>
<protein>
    <submittedName>
        <fullName evidence="2">Uncharacterized protein</fullName>
    </submittedName>
</protein>